<dbReference type="EMBL" id="JAFBDT010000028">
    <property type="protein sequence ID" value="MBM7562741.1"/>
    <property type="molecule type" value="Genomic_DNA"/>
</dbReference>
<comment type="caution">
    <text evidence="1">The sequence shown here is derived from an EMBL/GenBank/DDBJ whole genome shotgun (WGS) entry which is preliminary data.</text>
</comment>
<gene>
    <name evidence="1" type="ORF">JOC49_002302</name>
</gene>
<keyword evidence="2" id="KW-1185">Reference proteome</keyword>
<protein>
    <recommendedName>
        <fullName evidence="3">Transposase</fullName>
    </recommendedName>
</protein>
<dbReference type="RefSeq" id="WP_204665166.1">
    <property type="nucleotide sequence ID" value="NZ_JAFBDT010000028.1"/>
</dbReference>
<dbReference type="Proteomes" id="UP000767854">
    <property type="component" value="Unassembled WGS sequence"/>
</dbReference>
<sequence>MYLSTEGQIKAHFLTCFIALVLARILEHITEGKHSITKMIESLKKCTCTNVDQNYYLYDYYDEVLKDVGDVTNVDFSTKIRTLQQIKKTFQKPKFRPVTLQKNVKN</sequence>
<reference evidence="1 2" key="1">
    <citation type="submission" date="2021-01" db="EMBL/GenBank/DDBJ databases">
        <title>Genomic Encyclopedia of Type Strains, Phase IV (KMG-IV): sequencing the most valuable type-strain genomes for metagenomic binning, comparative biology and taxonomic classification.</title>
        <authorList>
            <person name="Goeker M."/>
        </authorList>
    </citation>
    <scope>NUCLEOTIDE SEQUENCE [LARGE SCALE GENOMIC DNA]</scope>
    <source>
        <strain evidence="1 2">DSM 24436</strain>
    </source>
</reference>
<evidence type="ECO:0000313" key="2">
    <source>
        <dbReference type="Proteomes" id="UP000767854"/>
    </source>
</evidence>
<proteinExistence type="predicted"/>
<evidence type="ECO:0000313" key="1">
    <source>
        <dbReference type="EMBL" id="MBM7562741.1"/>
    </source>
</evidence>
<name>A0ABS2MTK4_9FIRM</name>
<evidence type="ECO:0008006" key="3">
    <source>
        <dbReference type="Google" id="ProtNLM"/>
    </source>
</evidence>
<accession>A0ABS2MTK4</accession>
<organism evidence="1 2">
    <name type="scientific">Fusibacter tunisiensis</name>
    <dbReference type="NCBI Taxonomy" id="1008308"/>
    <lineage>
        <taxon>Bacteria</taxon>
        <taxon>Bacillati</taxon>
        <taxon>Bacillota</taxon>
        <taxon>Clostridia</taxon>
        <taxon>Eubacteriales</taxon>
        <taxon>Eubacteriales Family XII. Incertae Sedis</taxon>
        <taxon>Fusibacter</taxon>
    </lineage>
</organism>